<keyword evidence="3" id="KW-0949">S-adenosyl-L-methionine</keyword>
<dbReference type="InterPro" id="IPR001077">
    <property type="entry name" value="COMT_C"/>
</dbReference>
<evidence type="ECO:0000256" key="3">
    <source>
        <dbReference type="ARBA" id="ARBA00022691"/>
    </source>
</evidence>
<dbReference type="SUPFAM" id="SSF46785">
    <property type="entry name" value="Winged helix' DNA-binding domain"/>
    <property type="match status" value="1"/>
</dbReference>
<evidence type="ECO:0000256" key="2">
    <source>
        <dbReference type="ARBA" id="ARBA00022679"/>
    </source>
</evidence>
<evidence type="ECO:0000259" key="4">
    <source>
        <dbReference type="Pfam" id="PF00891"/>
    </source>
</evidence>
<dbReference type="Proteomes" id="UP001386955">
    <property type="component" value="Unassembled WGS sequence"/>
</dbReference>
<evidence type="ECO:0000313" key="6">
    <source>
        <dbReference type="EMBL" id="KAK7401316.1"/>
    </source>
</evidence>
<keyword evidence="2" id="KW-0808">Transferase</keyword>
<dbReference type="InterPro" id="IPR036388">
    <property type="entry name" value="WH-like_DNA-bd_sf"/>
</dbReference>
<dbReference type="InterPro" id="IPR029063">
    <property type="entry name" value="SAM-dependent_MTases_sf"/>
</dbReference>
<dbReference type="Gene3D" id="1.10.10.10">
    <property type="entry name" value="Winged helix-like DNA-binding domain superfamily/Winged helix DNA-binding domain"/>
    <property type="match status" value="1"/>
</dbReference>
<dbReference type="PANTHER" id="PTHR11746">
    <property type="entry name" value="O-METHYLTRANSFERASE"/>
    <property type="match status" value="1"/>
</dbReference>
<protein>
    <recommendedName>
        <fullName evidence="8">O-methyltransferase domain-containing protein</fullName>
    </recommendedName>
</protein>
<dbReference type="GO" id="GO:0008171">
    <property type="term" value="F:O-methyltransferase activity"/>
    <property type="evidence" value="ECO:0007669"/>
    <property type="project" value="InterPro"/>
</dbReference>
<keyword evidence="1" id="KW-0489">Methyltransferase</keyword>
<feature type="domain" description="O-methyltransferase C-terminal" evidence="4">
    <location>
        <begin position="81"/>
        <end position="185"/>
    </location>
</feature>
<dbReference type="Gene3D" id="3.40.50.150">
    <property type="entry name" value="Vaccinia Virus protein VP39"/>
    <property type="match status" value="1"/>
</dbReference>
<accession>A0AAN9SRD4</accession>
<name>A0AAN9SRD4_PSOTE</name>
<dbReference type="InterPro" id="IPR036390">
    <property type="entry name" value="WH_DNA-bd_sf"/>
</dbReference>
<dbReference type="InterPro" id="IPR012967">
    <property type="entry name" value="COMT_dimerisation"/>
</dbReference>
<dbReference type="EMBL" id="JAYMYS010000003">
    <property type="protein sequence ID" value="KAK7401316.1"/>
    <property type="molecule type" value="Genomic_DNA"/>
</dbReference>
<dbReference type="InterPro" id="IPR016461">
    <property type="entry name" value="COMT-like"/>
</dbReference>
<comment type="caution">
    <text evidence="6">The sequence shown here is derived from an EMBL/GenBank/DDBJ whole genome shotgun (WGS) entry which is preliminary data.</text>
</comment>
<reference evidence="6 7" key="1">
    <citation type="submission" date="2024-01" db="EMBL/GenBank/DDBJ databases">
        <title>The genomes of 5 underutilized Papilionoideae crops provide insights into root nodulation and disease resistanc.</title>
        <authorList>
            <person name="Jiang F."/>
        </authorList>
    </citation>
    <scope>NUCLEOTIDE SEQUENCE [LARGE SCALE GENOMIC DNA]</scope>
    <source>
        <strain evidence="6">DUOXIRENSHENG_FW03</strain>
        <tissue evidence="6">Leaves</tissue>
    </source>
</reference>
<evidence type="ECO:0000313" key="7">
    <source>
        <dbReference type="Proteomes" id="UP001386955"/>
    </source>
</evidence>
<evidence type="ECO:0000259" key="5">
    <source>
        <dbReference type="Pfam" id="PF08100"/>
    </source>
</evidence>
<keyword evidence="7" id="KW-1185">Reference proteome</keyword>
<feature type="domain" description="O-methyltransferase dimerisation" evidence="5">
    <location>
        <begin position="20"/>
        <end position="76"/>
    </location>
</feature>
<proteinExistence type="predicted"/>
<organism evidence="6 7">
    <name type="scientific">Psophocarpus tetragonolobus</name>
    <name type="common">Winged bean</name>
    <name type="synonym">Dolichos tetragonolobus</name>
    <dbReference type="NCBI Taxonomy" id="3891"/>
    <lineage>
        <taxon>Eukaryota</taxon>
        <taxon>Viridiplantae</taxon>
        <taxon>Streptophyta</taxon>
        <taxon>Embryophyta</taxon>
        <taxon>Tracheophyta</taxon>
        <taxon>Spermatophyta</taxon>
        <taxon>Magnoliopsida</taxon>
        <taxon>eudicotyledons</taxon>
        <taxon>Gunneridae</taxon>
        <taxon>Pentapetalae</taxon>
        <taxon>rosids</taxon>
        <taxon>fabids</taxon>
        <taxon>Fabales</taxon>
        <taxon>Fabaceae</taxon>
        <taxon>Papilionoideae</taxon>
        <taxon>50 kb inversion clade</taxon>
        <taxon>NPAAA clade</taxon>
        <taxon>indigoferoid/millettioid clade</taxon>
        <taxon>Phaseoleae</taxon>
        <taxon>Psophocarpus</taxon>
    </lineage>
</organism>
<evidence type="ECO:0000256" key="1">
    <source>
        <dbReference type="ARBA" id="ARBA00022603"/>
    </source>
</evidence>
<dbReference type="GO" id="GO:0032259">
    <property type="term" value="P:methylation"/>
    <property type="evidence" value="ECO:0007669"/>
    <property type="project" value="UniProtKB-KW"/>
</dbReference>
<sequence length="204" mass="22073">MGSIGNIVEENNDACISALQVCFGPVYSAVLNATIELNLFDIIAKTSSPFGVSASDIASQLQNSTLNSHVGLIACCVYLSLTLFLRIKQLGGNMFEGVPKGGDAIMLKVVLHNWSDEQCLKILRNCYNALPQNGKLILVETIMSEEIHSTEAAKVVVGSDNIMLDGGLEKTQKEFESLCKRSGFSDFQVVGSVLYGIGVMEFRK</sequence>
<dbReference type="GO" id="GO:0008757">
    <property type="term" value="F:S-adenosylmethionine-dependent methyltransferase activity"/>
    <property type="evidence" value="ECO:0007669"/>
    <property type="project" value="UniProtKB-ARBA"/>
</dbReference>
<dbReference type="GO" id="GO:0046983">
    <property type="term" value="F:protein dimerization activity"/>
    <property type="evidence" value="ECO:0007669"/>
    <property type="project" value="InterPro"/>
</dbReference>
<evidence type="ECO:0008006" key="8">
    <source>
        <dbReference type="Google" id="ProtNLM"/>
    </source>
</evidence>
<dbReference type="AlphaFoldDB" id="A0AAN9SRD4"/>
<dbReference type="Pfam" id="PF08100">
    <property type="entry name" value="Dimerisation"/>
    <property type="match status" value="1"/>
</dbReference>
<dbReference type="Pfam" id="PF00891">
    <property type="entry name" value="Methyltransf_2"/>
    <property type="match status" value="1"/>
</dbReference>
<gene>
    <name evidence="6" type="ORF">VNO78_12698</name>
</gene>
<dbReference type="SUPFAM" id="SSF53335">
    <property type="entry name" value="S-adenosyl-L-methionine-dependent methyltransferases"/>
    <property type="match status" value="1"/>
</dbReference>
<dbReference type="PROSITE" id="PS51683">
    <property type="entry name" value="SAM_OMT_II"/>
    <property type="match status" value="1"/>
</dbReference>